<reference evidence="1" key="1">
    <citation type="submission" date="2018-05" db="EMBL/GenBank/DDBJ databases">
        <authorList>
            <person name="Lanie J.A."/>
            <person name="Ng W.-L."/>
            <person name="Kazmierczak K.M."/>
            <person name="Andrzejewski T.M."/>
            <person name="Davidsen T.M."/>
            <person name="Wayne K.J."/>
            <person name="Tettelin H."/>
            <person name="Glass J.I."/>
            <person name="Rusch D."/>
            <person name="Podicherti R."/>
            <person name="Tsui H.-C.T."/>
            <person name="Winkler M.E."/>
        </authorList>
    </citation>
    <scope>NUCLEOTIDE SEQUENCE</scope>
</reference>
<dbReference type="EMBL" id="UINC01104536">
    <property type="protein sequence ID" value="SVC67753.1"/>
    <property type="molecule type" value="Genomic_DNA"/>
</dbReference>
<accession>A0A382P315</accession>
<evidence type="ECO:0008006" key="2">
    <source>
        <dbReference type="Google" id="ProtNLM"/>
    </source>
</evidence>
<evidence type="ECO:0000313" key="1">
    <source>
        <dbReference type="EMBL" id="SVC67753.1"/>
    </source>
</evidence>
<sequence length="36" mass="3826">MKPISADSHVVEGPEVFTGLAQRFGDDAPRIVTVGE</sequence>
<protein>
    <recommendedName>
        <fullName evidence="2">Amidohydrolase-related domain-containing protein</fullName>
    </recommendedName>
</protein>
<dbReference type="AlphaFoldDB" id="A0A382P315"/>
<gene>
    <name evidence="1" type="ORF">METZ01_LOCUS320607</name>
</gene>
<feature type="non-terminal residue" evidence="1">
    <location>
        <position position="36"/>
    </location>
</feature>
<proteinExistence type="predicted"/>
<organism evidence="1">
    <name type="scientific">marine metagenome</name>
    <dbReference type="NCBI Taxonomy" id="408172"/>
    <lineage>
        <taxon>unclassified sequences</taxon>
        <taxon>metagenomes</taxon>
        <taxon>ecological metagenomes</taxon>
    </lineage>
</organism>
<name>A0A382P315_9ZZZZ</name>